<organism evidence="7 8">
    <name type="scientific">Amborella trichopoda</name>
    <dbReference type="NCBI Taxonomy" id="13333"/>
    <lineage>
        <taxon>Eukaryota</taxon>
        <taxon>Viridiplantae</taxon>
        <taxon>Streptophyta</taxon>
        <taxon>Embryophyta</taxon>
        <taxon>Tracheophyta</taxon>
        <taxon>Spermatophyta</taxon>
        <taxon>Magnoliopsida</taxon>
        <taxon>Amborellales</taxon>
        <taxon>Amborellaceae</taxon>
        <taxon>Amborella</taxon>
    </lineage>
</organism>
<dbReference type="eggNOG" id="ENOG502SR3I">
    <property type="taxonomic scope" value="Eukaryota"/>
</dbReference>
<dbReference type="OMA" id="MECISEV"/>
<sequence>MGSEAYVAFSSGSQVPPQSKGWEIKYSAGLCDGTRDMYQRSGDISYSLPTGFSYTEGLNCKWVLHGKPGTLVSLNFTHINTSKDLDFLLIYNGTGELMNDRLFNFSGIYSDNNLPRVNLTGKVTVIFKTQTEDGNGWSVNYYISSPANQYDSFKLILVFVLVAIFMAFCLVVIIQTLPKWEKLLNKRENEKIESDLPNKLRSVKLEIEREEYYIGSSPSVRVYRAILTDGHVVAVKSLSHTRREVPLEEEILIKSSHPNIVSLIGYSHDKVGRRVLIFEFMTRGSLSSNLKESGGVIGWEKRLTMALQVSSALQHLHMYSKPPICHANLNSKNIFLDDSWNAKLGGFGNAAHCRQDSLGRTNRTEMAKDVCNLGLLLMELLTGKDMDEGYDSLFGLMECISEVNALVKIHKFLDPRLEVPKEESKYMGLVKLGEVAKWCVYNCRGEVIFPNIGDVVLGLNQVKQLFQVSFPH</sequence>
<dbReference type="PROSITE" id="PS50011">
    <property type="entry name" value="PROTEIN_KINASE_DOM"/>
    <property type="match status" value="1"/>
</dbReference>
<dbReference type="InterPro" id="IPR000859">
    <property type="entry name" value="CUB_dom"/>
</dbReference>
<evidence type="ECO:0000259" key="6">
    <source>
        <dbReference type="PROSITE" id="PS50011"/>
    </source>
</evidence>
<dbReference type="Gene3D" id="2.60.120.290">
    <property type="entry name" value="Spermadhesin, CUB domain"/>
    <property type="match status" value="1"/>
</dbReference>
<keyword evidence="2" id="KW-0067">ATP-binding</keyword>
<dbReference type="PANTHER" id="PTHR27001">
    <property type="entry name" value="OS01G0253100 PROTEIN"/>
    <property type="match status" value="1"/>
</dbReference>
<dbReference type="Pfam" id="PF00431">
    <property type="entry name" value="CUB"/>
    <property type="match status" value="1"/>
</dbReference>
<dbReference type="GO" id="GO:0007165">
    <property type="term" value="P:signal transduction"/>
    <property type="evidence" value="ECO:0000318"/>
    <property type="project" value="GO_Central"/>
</dbReference>
<dbReference type="InterPro" id="IPR000719">
    <property type="entry name" value="Prot_kinase_dom"/>
</dbReference>
<dbReference type="Gramene" id="ERM97763">
    <property type="protein sequence ID" value="ERM97763"/>
    <property type="gene ID" value="AMTR_s00116p00059100"/>
</dbReference>
<dbReference type="Proteomes" id="UP000017836">
    <property type="component" value="Unassembled WGS sequence"/>
</dbReference>
<dbReference type="InterPro" id="IPR011009">
    <property type="entry name" value="Kinase-like_dom_sf"/>
</dbReference>
<dbReference type="InterPro" id="IPR001245">
    <property type="entry name" value="Ser-Thr/Tyr_kinase_cat_dom"/>
</dbReference>
<evidence type="ECO:0000256" key="4">
    <source>
        <dbReference type="SAM" id="Phobius"/>
    </source>
</evidence>
<dbReference type="GO" id="GO:0005524">
    <property type="term" value="F:ATP binding"/>
    <property type="evidence" value="ECO:0007669"/>
    <property type="project" value="UniProtKB-KW"/>
</dbReference>
<dbReference type="InterPro" id="IPR035914">
    <property type="entry name" value="Sperma_CUB_dom_sf"/>
</dbReference>
<dbReference type="CDD" id="cd00041">
    <property type="entry name" value="CUB"/>
    <property type="match status" value="1"/>
</dbReference>
<keyword evidence="4" id="KW-1133">Transmembrane helix</keyword>
<protein>
    <recommendedName>
        <fullName evidence="9">Protein kinase domain-containing protein</fullName>
    </recommendedName>
</protein>
<evidence type="ECO:0000259" key="5">
    <source>
        <dbReference type="PROSITE" id="PS01180"/>
    </source>
</evidence>
<gene>
    <name evidence="7" type="ORF">AMTR_s00116p00059100</name>
</gene>
<dbReference type="AlphaFoldDB" id="W1NQM3"/>
<evidence type="ECO:0000256" key="2">
    <source>
        <dbReference type="ARBA" id="ARBA00022840"/>
    </source>
</evidence>
<evidence type="ECO:0008006" key="9">
    <source>
        <dbReference type="Google" id="ProtNLM"/>
    </source>
</evidence>
<keyword evidence="4" id="KW-0472">Membrane</keyword>
<dbReference type="HOGENOM" id="CLU_579180_0_0_1"/>
<dbReference type="SUPFAM" id="SSF49854">
    <property type="entry name" value="Spermadhesin, CUB domain"/>
    <property type="match status" value="1"/>
</dbReference>
<evidence type="ECO:0000256" key="1">
    <source>
        <dbReference type="ARBA" id="ARBA00022741"/>
    </source>
</evidence>
<evidence type="ECO:0000256" key="3">
    <source>
        <dbReference type="ARBA" id="ARBA00023157"/>
    </source>
</evidence>
<accession>W1NQM3</accession>
<keyword evidence="4" id="KW-0812">Transmembrane</keyword>
<feature type="transmembrane region" description="Helical" evidence="4">
    <location>
        <begin position="155"/>
        <end position="177"/>
    </location>
</feature>
<dbReference type="GO" id="GO:0004672">
    <property type="term" value="F:protein kinase activity"/>
    <property type="evidence" value="ECO:0000318"/>
    <property type="project" value="GO_Central"/>
</dbReference>
<feature type="domain" description="Protein kinase" evidence="6">
    <location>
        <begin position="208"/>
        <end position="472"/>
    </location>
</feature>
<feature type="domain" description="CUB" evidence="5">
    <location>
        <begin position="31"/>
        <end position="144"/>
    </location>
</feature>
<dbReference type="PANTHER" id="PTHR27001:SF931">
    <property type="entry name" value="OS11G0664100 PROTEIN"/>
    <property type="match status" value="1"/>
</dbReference>
<keyword evidence="3" id="KW-1015">Disulfide bond</keyword>
<keyword evidence="8" id="KW-1185">Reference proteome</keyword>
<dbReference type="EMBL" id="KI395851">
    <property type="protein sequence ID" value="ERM97763.1"/>
    <property type="molecule type" value="Genomic_DNA"/>
</dbReference>
<dbReference type="Gene3D" id="3.30.200.20">
    <property type="entry name" value="Phosphorylase Kinase, domain 1"/>
    <property type="match status" value="1"/>
</dbReference>
<dbReference type="SMART" id="SM00042">
    <property type="entry name" value="CUB"/>
    <property type="match status" value="1"/>
</dbReference>
<evidence type="ECO:0000313" key="8">
    <source>
        <dbReference type="Proteomes" id="UP000017836"/>
    </source>
</evidence>
<dbReference type="Pfam" id="PF07714">
    <property type="entry name" value="PK_Tyr_Ser-Thr"/>
    <property type="match status" value="1"/>
</dbReference>
<evidence type="ECO:0000313" key="7">
    <source>
        <dbReference type="EMBL" id="ERM97763.1"/>
    </source>
</evidence>
<reference evidence="8" key="1">
    <citation type="journal article" date="2013" name="Science">
        <title>The Amborella genome and the evolution of flowering plants.</title>
        <authorList>
            <consortium name="Amborella Genome Project"/>
        </authorList>
    </citation>
    <scope>NUCLEOTIDE SEQUENCE [LARGE SCALE GENOMIC DNA]</scope>
</reference>
<dbReference type="SUPFAM" id="SSF56112">
    <property type="entry name" value="Protein kinase-like (PK-like)"/>
    <property type="match status" value="1"/>
</dbReference>
<dbReference type="PROSITE" id="PS01180">
    <property type="entry name" value="CUB"/>
    <property type="match status" value="1"/>
</dbReference>
<dbReference type="Gene3D" id="1.10.510.10">
    <property type="entry name" value="Transferase(Phosphotransferase) domain 1"/>
    <property type="match status" value="1"/>
</dbReference>
<dbReference type="GO" id="GO:0005886">
    <property type="term" value="C:plasma membrane"/>
    <property type="evidence" value="ECO:0000318"/>
    <property type="project" value="GO_Central"/>
</dbReference>
<keyword evidence="1" id="KW-0547">Nucleotide-binding</keyword>
<proteinExistence type="predicted"/>
<name>W1NQM3_AMBTC</name>